<dbReference type="EMBL" id="HBHX01023407">
    <property type="protein sequence ID" value="CAE0112345.1"/>
    <property type="molecule type" value="Transcribed_RNA"/>
</dbReference>
<evidence type="ECO:0000313" key="2">
    <source>
        <dbReference type="EMBL" id="CAE0112345.1"/>
    </source>
</evidence>
<accession>A0A7S3EWN0</accession>
<evidence type="ECO:0000256" key="1">
    <source>
        <dbReference type="SAM" id="SignalP"/>
    </source>
</evidence>
<name>A0A7S3EWN0_9EUKA</name>
<evidence type="ECO:0008006" key="3">
    <source>
        <dbReference type="Google" id="ProtNLM"/>
    </source>
</evidence>
<feature type="chain" id="PRO_5031514548" description="SREBP regulating gene protein" evidence="1">
    <location>
        <begin position="24"/>
        <end position="186"/>
    </location>
</feature>
<sequence length="186" mass="19825">MAALPAYVAVCAALLASWTDAYAARAWCRVELLMSYAFVTEGRSMLALPEGFVDEEQPAVDAQEDTLLDPAEGLLTNPSDKAVIASLRGVAERSTAFSCWRNCVKDTTGDCFGCCLVNVCCCGQWCGVMALSTSRTVRPGASKVKRLTPRAAAIPDVSTAVPVPASMHRSSMESALLEQGSRERVV</sequence>
<keyword evidence="1" id="KW-0732">Signal</keyword>
<protein>
    <recommendedName>
        <fullName evidence="3">SREBP regulating gene protein</fullName>
    </recommendedName>
</protein>
<gene>
    <name evidence="2" type="ORF">HERI1096_LOCUS13005</name>
</gene>
<feature type="signal peptide" evidence="1">
    <location>
        <begin position="1"/>
        <end position="23"/>
    </location>
</feature>
<dbReference type="AlphaFoldDB" id="A0A7S3EWN0"/>
<reference evidence="2" key="1">
    <citation type="submission" date="2021-01" db="EMBL/GenBank/DDBJ databases">
        <authorList>
            <person name="Corre E."/>
            <person name="Pelletier E."/>
            <person name="Niang G."/>
            <person name="Scheremetjew M."/>
            <person name="Finn R."/>
            <person name="Kale V."/>
            <person name="Holt S."/>
            <person name="Cochrane G."/>
            <person name="Meng A."/>
            <person name="Brown T."/>
            <person name="Cohen L."/>
        </authorList>
    </citation>
    <scope>NUCLEOTIDE SEQUENCE</scope>
    <source>
        <strain evidence="2">CCMP281</strain>
    </source>
</reference>
<proteinExistence type="predicted"/>
<organism evidence="2">
    <name type="scientific">Haptolina ericina</name>
    <dbReference type="NCBI Taxonomy" id="156174"/>
    <lineage>
        <taxon>Eukaryota</taxon>
        <taxon>Haptista</taxon>
        <taxon>Haptophyta</taxon>
        <taxon>Prymnesiophyceae</taxon>
        <taxon>Prymnesiales</taxon>
        <taxon>Prymnesiaceae</taxon>
        <taxon>Haptolina</taxon>
    </lineage>
</organism>